<dbReference type="AlphaFoldDB" id="A0A6S7CXH5"/>
<dbReference type="Proteomes" id="UP000494115">
    <property type="component" value="Unassembled WGS sequence"/>
</dbReference>
<dbReference type="EMBL" id="CADIKM010000036">
    <property type="protein sequence ID" value="CAB3800197.1"/>
    <property type="molecule type" value="Genomic_DNA"/>
</dbReference>
<gene>
    <name evidence="2" type="ORF">LMG28138_04811</name>
</gene>
<organism evidence="2 3">
    <name type="scientific">Pararobbsia alpina</name>
    <dbReference type="NCBI Taxonomy" id="621374"/>
    <lineage>
        <taxon>Bacteria</taxon>
        <taxon>Pseudomonadati</taxon>
        <taxon>Pseudomonadota</taxon>
        <taxon>Betaproteobacteria</taxon>
        <taxon>Burkholderiales</taxon>
        <taxon>Burkholderiaceae</taxon>
        <taxon>Pararobbsia</taxon>
    </lineage>
</organism>
<evidence type="ECO:0000313" key="3">
    <source>
        <dbReference type="Proteomes" id="UP000494115"/>
    </source>
</evidence>
<evidence type="ECO:0000313" key="2">
    <source>
        <dbReference type="EMBL" id="CAB3800197.1"/>
    </source>
</evidence>
<protein>
    <recommendedName>
        <fullName evidence="4">Orc1-like AAA ATPase domain-containing protein</fullName>
    </recommendedName>
</protein>
<feature type="compositionally biased region" description="Low complexity" evidence="1">
    <location>
        <begin position="212"/>
        <end position="231"/>
    </location>
</feature>
<feature type="region of interest" description="Disordered" evidence="1">
    <location>
        <begin position="210"/>
        <end position="240"/>
    </location>
</feature>
<dbReference type="RefSeq" id="WP_175107429.1">
    <property type="nucleotide sequence ID" value="NZ_CADIKM010000036.1"/>
</dbReference>
<evidence type="ECO:0008006" key="4">
    <source>
        <dbReference type="Google" id="ProtNLM"/>
    </source>
</evidence>
<dbReference type="SUPFAM" id="SSF52540">
    <property type="entry name" value="P-loop containing nucleoside triphosphate hydrolases"/>
    <property type="match status" value="1"/>
</dbReference>
<keyword evidence="3" id="KW-1185">Reference proteome</keyword>
<sequence>MKMRQALAPWPHHPRAALADHYLRVLGECETRSMTLLGPSGIGKTEFLTLDFLPLAIARGFRCVYADLAPRVASPVEWLATPPHHVACSSDAASPRETAQTITRLLLPSLLECVESKRPLMHIDSCSGASVSAIDTRLKDAIREAVGQADQPVMLVFDNVHVLDAVGRQAIGAELRGVPARSAAKLACVFAGSSREGLVSSRSEYADLCGVPGNRSGSPSSSRSGSRSGNPPRHDAGTHTGCGVFGGHKVLLPRLDDGFVQTVCRWSASRLGGAAPELAEARAAIRAVARSARLFRRAFAHVLSGDATQVLAAAESIRKSALDDARLSASVNKLSALQAVMLREVWLSGTELYASVRRDRYACVAGLPEVSKADVQGALKRLERRGLVYRPSDGPYALASTNLDFLFELDELQQSARRPLRRPAAFHVDPSPSWAEG</sequence>
<evidence type="ECO:0000256" key="1">
    <source>
        <dbReference type="SAM" id="MobiDB-lite"/>
    </source>
</evidence>
<dbReference type="InterPro" id="IPR027417">
    <property type="entry name" value="P-loop_NTPase"/>
</dbReference>
<accession>A0A6S7CXH5</accession>
<reference evidence="2 3" key="1">
    <citation type="submission" date="2020-04" db="EMBL/GenBank/DDBJ databases">
        <authorList>
            <person name="De Canck E."/>
        </authorList>
    </citation>
    <scope>NUCLEOTIDE SEQUENCE [LARGE SCALE GENOMIC DNA]</scope>
    <source>
        <strain evidence="2 3">LMG 28138</strain>
    </source>
</reference>
<proteinExistence type="predicted"/>
<name>A0A6S7CXH5_9BURK</name>